<proteinExistence type="predicted"/>
<dbReference type="AlphaFoldDB" id="T1KGF5"/>
<evidence type="ECO:0000313" key="2">
    <source>
        <dbReference type="Proteomes" id="UP000015104"/>
    </source>
</evidence>
<accession>T1KGF5</accession>
<protein>
    <submittedName>
        <fullName evidence="1">Uncharacterized protein</fullName>
    </submittedName>
</protein>
<name>T1KGF5_TETUR</name>
<dbReference type="EnsemblMetazoa" id="tetur11g00620.1">
    <property type="protein sequence ID" value="tetur11g00620.1"/>
    <property type="gene ID" value="tetur11g00620"/>
</dbReference>
<organism evidence="1 2">
    <name type="scientific">Tetranychus urticae</name>
    <name type="common">Two-spotted spider mite</name>
    <dbReference type="NCBI Taxonomy" id="32264"/>
    <lineage>
        <taxon>Eukaryota</taxon>
        <taxon>Metazoa</taxon>
        <taxon>Ecdysozoa</taxon>
        <taxon>Arthropoda</taxon>
        <taxon>Chelicerata</taxon>
        <taxon>Arachnida</taxon>
        <taxon>Acari</taxon>
        <taxon>Acariformes</taxon>
        <taxon>Trombidiformes</taxon>
        <taxon>Prostigmata</taxon>
        <taxon>Eleutherengona</taxon>
        <taxon>Raphignathae</taxon>
        <taxon>Tetranychoidea</taxon>
        <taxon>Tetranychidae</taxon>
        <taxon>Tetranychus</taxon>
    </lineage>
</organism>
<keyword evidence="2" id="KW-1185">Reference proteome</keyword>
<reference evidence="1" key="2">
    <citation type="submission" date="2015-06" db="UniProtKB">
        <authorList>
            <consortium name="EnsemblMetazoa"/>
        </authorList>
    </citation>
    <scope>IDENTIFICATION</scope>
</reference>
<dbReference type="HOGENOM" id="CLU_3406790_0_0_1"/>
<dbReference type="EMBL" id="CAEY01000065">
    <property type="status" value="NOT_ANNOTATED_CDS"/>
    <property type="molecule type" value="Genomic_DNA"/>
</dbReference>
<sequence>MLFDKIKNNTKQWFLGLAIDVNALPLCLSV</sequence>
<evidence type="ECO:0000313" key="1">
    <source>
        <dbReference type="EnsemblMetazoa" id="tetur11g00620.1"/>
    </source>
</evidence>
<dbReference type="Proteomes" id="UP000015104">
    <property type="component" value="Unassembled WGS sequence"/>
</dbReference>
<reference evidence="2" key="1">
    <citation type="submission" date="2011-08" db="EMBL/GenBank/DDBJ databases">
        <authorList>
            <person name="Rombauts S."/>
        </authorList>
    </citation>
    <scope>NUCLEOTIDE SEQUENCE</scope>
    <source>
        <strain evidence="2">London</strain>
    </source>
</reference>